<dbReference type="GO" id="GO:0000155">
    <property type="term" value="F:phosphorelay sensor kinase activity"/>
    <property type="evidence" value="ECO:0007669"/>
    <property type="project" value="InterPro"/>
</dbReference>
<dbReference type="GO" id="GO:0005524">
    <property type="term" value="F:ATP binding"/>
    <property type="evidence" value="ECO:0007669"/>
    <property type="project" value="InterPro"/>
</dbReference>
<proteinExistence type="predicted"/>
<dbReference type="Pfam" id="PF07475">
    <property type="entry name" value="Hpr_kinase_C"/>
    <property type="match status" value="1"/>
</dbReference>
<dbReference type="AlphaFoldDB" id="A0A533ICP5"/>
<dbReference type="Proteomes" id="UP000315344">
    <property type="component" value="Unassembled WGS sequence"/>
</dbReference>
<keyword evidence="2" id="KW-0418">Kinase</keyword>
<keyword evidence="2" id="KW-0808">Transferase</keyword>
<dbReference type="EMBL" id="VAFL01000003">
    <property type="protein sequence ID" value="TKW67860.1"/>
    <property type="molecule type" value="Genomic_DNA"/>
</dbReference>
<dbReference type="SUPFAM" id="SSF53795">
    <property type="entry name" value="PEP carboxykinase-like"/>
    <property type="match status" value="1"/>
</dbReference>
<organism evidence="2 3">
    <name type="scientific">Paracoccus denitrificans</name>
    <dbReference type="NCBI Taxonomy" id="266"/>
    <lineage>
        <taxon>Bacteria</taxon>
        <taxon>Pseudomonadati</taxon>
        <taxon>Pseudomonadota</taxon>
        <taxon>Alphaproteobacteria</taxon>
        <taxon>Rhodobacterales</taxon>
        <taxon>Paracoccaceae</taxon>
        <taxon>Paracoccus</taxon>
    </lineage>
</organism>
<sequence length="136" mass="14188">MGGRGVLILGPSGAGKSSLGLRLIALGGILISDDRVNLTRRDAALWATAPDSIAGLIEARGVGLVRTVSTPGSIDLVVDLGRAETERLPPFRNTSFLAVPLPLVLGPVTDHLCSTICLLLRGGRLAPDMEMLPVTR</sequence>
<dbReference type="InterPro" id="IPR011104">
    <property type="entry name" value="Hpr_kin/Pase_C"/>
</dbReference>
<dbReference type="Gene3D" id="3.40.50.300">
    <property type="entry name" value="P-loop containing nucleotide triphosphate hydrolases"/>
    <property type="match status" value="1"/>
</dbReference>
<dbReference type="InterPro" id="IPR027417">
    <property type="entry name" value="P-loop_NTPase"/>
</dbReference>
<gene>
    <name evidence="2" type="ORF">DI616_04880</name>
</gene>
<comment type="caution">
    <text evidence="2">The sequence shown here is derived from an EMBL/GenBank/DDBJ whole genome shotgun (WGS) entry which is preliminary data.</text>
</comment>
<feature type="domain" description="HPr kinase/phosphorylase C-terminal" evidence="1">
    <location>
        <begin position="3"/>
        <end position="69"/>
    </location>
</feature>
<dbReference type="CDD" id="cd01918">
    <property type="entry name" value="HprK_C"/>
    <property type="match status" value="1"/>
</dbReference>
<evidence type="ECO:0000313" key="3">
    <source>
        <dbReference type="Proteomes" id="UP000315344"/>
    </source>
</evidence>
<evidence type="ECO:0000313" key="2">
    <source>
        <dbReference type="EMBL" id="TKW67860.1"/>
    </source>
</evidence>
<evidence type="ECO:0000259" key="1">
    <source>
        <dbReference type="Pfam" id="PF07475"/>
    </source>
</evidence>
<name>A0A533ICP5_PARDE</name>
<protein>
    <submittedName>
        <fullName evidence="2">Serine kinase</fullName>
    </submittedName>
</protein>
<accession>A0A533ICP5</accession>
<dbReference type="GO" id="GO:0006109">
    <property type="term" value="P:regulation of carbohydrate metabolic process"/>
    <property type="evidence" value="ECO:0007669"/>
    <property type="project" value="InterPro"/>
</dbReference>
<reference evidence="2 3" key="1">
    <citation type="journal article" date="2017" name="Nat. Commun.">
        <title>In situ click chemistry generation of cyclooxygenase-2 inhibitors.</title>
        <authorList>
            <person name="Bhardwaj A."/>
            <person name="Kaur J."/>
            <person name="Wuest M."/>
            <person name="Wuest F."/>
        </authorList>
    </citation>
    <scope>NUCLEOTIDE SEQUENCE [LARGE SCALE GENOMIC DNA]</scope>
    <source>
        <strain evidence="2">S2_012_000_R3_94</strain>
    </source>
</reference>